<dbReference type="SMART" id="SM00369">
    <property type="entry name" value="LRR_TYP"/>
    <property type="match status" value="7"/>
</dbReference>
<proteinExistence type="predicted"/>
<dbReference type="SUPFAM" id="SSF52058">
    <property type="entry name" value="L domain-like"/>
    <property type="match status" value="1"/>
</dbReference>
<dbReference type="PROSITE" id="PS51450">
    <property type="entry name" value="LRR"/>
    <property type="match status" value="3"/>
</dbReference>
<reference evidence="1" key="1">
    <citation type="submission" date="2022-08" db="UniProtKB">
        <authorList>
            <consortium name="EnsemblMetazoa"/>
        </authorList>
    </citation>
    <scope>IDENTIFICATION</scope>
    <source>
        <strain evidence="1">EBRO</strain>
    </source>
</reference>
<dbReference type="STRING" id="41427.A0A182JKX0"/>
<dbReference type="PANTHER" id="PTHR24366">
    <property type="entry name" value="IG(IMMUNOGLOBULIN) AND LRR(LEUCINE RICH REPEAT) DOMAINS"/>
    <property type="match status" value="1"/>
</dbReference>
<dbReference type="InterPro" id="IPR003591">
    <property type="entry name" value="Leu-rich_rpt_typical-subtyp"/>
</dbReference>
<dbReference type="AlphaFoldDB" id="A0A182JKX0"/>
<dbReference type="EMBL" id="AXCP01008982">
    <property type="status" value="NOT_ANNOTATED_CDS"/>
    <property type="molecule type" value="Genomic_DNA"/>
</dbReference>
<protein>
    <submittedName>
        <fullName evidence="1">Uncharacterized protein</fullName>
    </submittedName>
</protein>
<dbReference type="InterPro" id="IPR032675">
    <property type="entry name" value="LRR_dom_sf"/>
</dbReference>
<dbReference type="VEuPathDB" id="VectorBase:AATE019984"/>
<sequence length="708" mass="80400">MKVNCVICVVLLFYVIDTGMSQSVEYSCDGDSDGYYHRYEPSITFSNVFINSSISYSFNCAGSDQRTTISFINSTLDDVPKKLFDTFRNLKDATLSNCNIQNINGYSMERASSLQILDISKNALQEVKSYAFTGADNLVNLNLALNRISTIDPTAFHLLPKLQILNLERNKLRMLDGALFTKLVEIRFVMLNHNELELIEEGLFQENTKLRYILLHNNRISVFDEMALGTNRPYLLTLWNNRLTKLNLRNSSVEAVQVRNNSLEEVYLSPWIEQLYAENNKISQIQADRSNLISIKTLSLKNNSISTLEMVSWMQTLEVLDLTGNKLGSLSIDSFAKLTNLQQLRLERTGITNLQHGTFAQQEKLLWLDLSYNNLDKIDLDILTSSTLLEELYLDGNRLKSIEYGNMKKMFPALTKLGLVDNRWNCTFLSNIVRYCNENGIQLIKGEPSEEVLKQPNVEGIFCYDEKNPIRHWNTTVEHLLSSNVSETGALQAMFQSVLDDVQRFGEGHSDVVDRTDKLEGTLSDLTRRQMSLENDLFHLHTYLIDLRVRLLLNRTNTSSVRTDELRRMIDSVNNLTLEKQHLSEERLELKINTLSFRVDQALETAKTNSDKLAVLGKRVEDWIGSMLSPGGGVGLFTADKHQPQLLQSKAESSGGSALTGLLVAVLVMVCLLTGVIVFALLRNSRRSYGTERRRYTNRDSSLTTIVD</sequence>
<dbReference type="InterPro" id="IPR001611">
    <property type="entry name" value="Leu-rich_rpt"/>
</dbReference>
<organism evidence="1">
    <name type="scientific">Anopheles atroparvus</name>
    <name type="common">European mosquito</name>
    <dbReference type="NCBI Taxonomy" id="41427"/>
    <lineage>
        <taxon>Eukaryota</taxon>
        <taxon>Metazoa</taxon>
        <taxon>Ecdysozoa</taxon>
        <taxon>Arthropoda</taxon>
        <taxon>Hexapoda</taxon>
        <taxon>Insecta</taxon>
        <taxon>Pterygota</taxon>
        <taxon>Neoptera</taxon>
        <taxon>Endopterygota</taxon>
        <taxon>Diptera</taxon>
        <taxon>Nematocera</taxon>
        <taxon>Culicoidea</taxon>
        <taxon>Culicidae</taxon>
        <taxon>Anophelinae</taxon>
        <taxon>Anopheles</taxon>
    </lineage>
</organism>
<dbReference type="Gene3D" id="3.80.10.10">
    <property type="entry name" value="Ribonuclease Inhibitor"/>
    <property type="match status" value="2"/>
</dbReference>
<dbReference type="EnsemblMetazoa" id="AATE019984-RA">
    <property type="protein sequence ID" value="AATE019984-PA.1"/>
    <property type="gene ID" value="AATE019984"/>
</dbReference>
<name>A0A182JKX0_ANOAO</name>
<dbReference type="PANTHER" id="PTHR24366:SF96">
    <property type="entry name" value="LEUCINE RICH REPEAT CONTAINING 53"/>
    <property type="match status" value="1"/>
</dbReference>
<evidence type="ECO:0000313" key="1">
    <source>
        <dbReference type="EnsemblMetazoa" id="AATE019984-PA.1"/>
    </source>
</evidence>
<accession>A0A182JKX0</accession>
<dbReference type="Pfam" id="PF13855">
    <property type="entry name" value="LRR_8"/>
    <property type="match status" value="2"/>
</dbReference>
<dbReference type="Pfam" id="PF00560">
    <property type="entry name" value="LRR_1"/>
    <property type="match status" value="1"/>
</dbReference>